<dbReference type="EMBL" id="QWKP01000150">
    <property type="protein sequence ID" value="RHA43651.1"/>
    <property type="molecule type" value="Genomic_DNA"/>
</dbReference>
<dbReference type="Gene3D" id="1.10.10.10">
    <property type="entry name" value="Winged helix-like DNA-binding domain superfamily/Winged helix DNA-binding domain"/>
    <property type="match status" value="1"/>
</dbReference>
<dbReference type="PROSITE" id="PS50949">
    <property type="entry name" value="HTH_GNTR"/>
    <property type="match status" value="1"/>
</dbReference>
<dbReference type="GO" id="GO:0003677">
    <property type="term" value="F:DNA binding"/>
    <property type="evidence" value="ECO:0007669"/>
    <property type="project" value="UniProtKB-KW"/>
</dbReference>
<dbReference type="InterPro" id="IPR036390">
    <property type="entry name" value="WH_DNA-bd_sf"/>
</dbReference>
<keyword evidence="2" id="KW-0238">DNA-binding</keyword>
<dbReference type="InterPro" id="IPR036388">
    <property type="entry name" value="WH-like_DNA-bd_sf"/>
</dbReference>
<dbReference type="CDD" id="cd07377">
    <property type="entry name" value="WHTH_GntR"/>
    <property type="match status" value="1"/>
</dbReference>
<evidence type="ECO:0000256" key="2">
    <source>
        <dbReference type="ARBA" id="ARBA00023125"/>
    </source>
</evidence>
<dbReference type="GO" id="GO:0003700">
    <property type="term" value="F:DNA-binding transcription factor activity"/>
    <property type="evidence" value="ECO:0007669"/>
    <property type="project" value="InterPro"/>
</dbReference>
<dbReference type="Gene3D" id="1.20.120.530">
    <property type="entry name" value="GntR ligand-binding domain-like"/>
    <property type="match status" value="1"/>
</dbReference>
<name>A0A413RP21_9CELL</name>
<dbReference type="Proteomes" id="UP000283374">
    <property type="component" value="Unassembled WGS sequence"/>
</dbReference>
<dbReference type="InterPro" id="IPR000524">
    <property type="entry name" value="Tscrpt_reg_HTH_GntR"/>
</dbReference>
<keyword evidence="6" id="KW-1185">Reference proteome</keyword>
<dbReference type="PANTHER" id="PTHR43537">
    <property type="entry name" value="TRANSCRIPTIONAL REGULATOR, GNTR FAMILY"/>
    <property type="match status" value="1"/>
</dbReference>
<sequence>MTGTVAERSKSQRAYLSLKERIASHELAPGYRLVLASIAQELDMSAVPVREAIRRLEAEGLVTFERNIGARVSMIDDSDYRHSMESLAVLEGAATALAARNLTDRDLRRARELNGLLVESLDAFDPHLFTAVNQQFHAALFAACPNPRLLALVEAEWVRLGHLRHSTFSFVPGRARESVGEHEALLDLVEGGAPLADIERAARGHRSATLAAYLDHEHPER</sequence>
<feature type="domain" description="HTH gntR-type" evidence="4">
    <location>
        <begin position="8"/>
        <end position="75"/>
    </location>
</feature>
<evidence type="ECO:0000313" key="6">
    <source>
        <dbReference type="Proteomes" id="UP000283374"/>
    </source>
</evidence>
<organism evidence="5 6">
    <name type="scientific">Cellulomonas rhizosphaerae</name>
    <dbReference type="NCBI Taxonomy" id="2293719"/>
    <lineage>
        <taxon>Bacteria</taxon>
        <taxon>Bacillati</taxon>
        <taxon>Actinomycetota</taxon>
        <taxon>Actinomycetes</taxon>
        <taxon>Micrococcales</taxon>
        <taxon>Cellulomonadaceae</taxon>
        <taxon>Cellulomonas</taxon>
    </lineage>
</organism>
<dbReference type="Pfam" id="PF00392">
    <property type="entry name" value="GntR"/>
    <property type="match status" value="1"/>
</dbReference>
<protein>
    <submittedName>
        <fullName evidence="5">GntR family transcriptional regulator</fullName>
    </submittedName>
</protein>
<dbReference type="AlphaFoldDB" id="A0A413RP21"/>
<evidence type="ECO:0000256" key="3">
    <source>
        <dbReference type="ARBA" id="ARBA00023163"/>
    </source>
</evidence>
<evidence type="ECO:0000259" key="4">
    <source>
        <dbReference type="PROSITE" id="PS50949"/>
    </source>
</evidence>
<dbReference type="InterPro" id="IPR008920">
    <property type="entry name" value="TF_FadR/GntR_C"/>
</dbReference>
<dbReference type="OrthoDB" id="4084810at2"/>
<dbReference type="SUPFAM" id="SSF48008">
    <property type="entry name" value="GntR ligand-binding domain-like"/>
    <property type="match status" value="1"/>
</dbReference>
<dbReference type="Pfam" id="PF07729">
    <property type="entry name" value="FCD"/>
    <property type="match status" value="1"/>
</dbReference>
<dbReference type="InterPro" id="IPR011711">
    <property type="entry name" value="GntR_C"/>
</dbReference>
<dbReference type="SMART" id="SM00345">
    <property type="entry name" value="HTH_GNTR"/>
    <property type="match status" value="1"/>
</dbReference>
<dbReference type="PANTHER" id="PTHR43537:SF24">
    <property type="entry name" value="GLUCONATE OPERON TRANSCRIPTIONAL REPRESSOR"/>
    <property type="match status" value="1"/>
</dbReference>
<dbReference type="SMART" id="SM00895">
    <property type="entry name" value="FCD"/>
    <property type="match status" value="1"/>
</dbReference>
<accession>A0A413RP21</accession>
<dbReference type="SUPFAM" id="SSF46785">
    <property type="entry name" value="Winged helix' DNA-binding domain"/>
    <property type="match status" value="1"/>
</dbReference>
<gene>
    <name evidence="5" type="ORF">D1825_05355</name>
</gene>
<reference evidence="5 6" key="1">
    <citation type="submission" date="2018-08" db="EMBL/GenBank/DDBJ databases">
        <title>Cellulomonas rhizosphaerae sp. nov., a novel actinomycete isolated from soil.</title>
        <authorList>
            <person name="Tian Y."/>
        </authorList>
    </citation>
    <scope>NUCLEOTIDE SEQUENCE [LARGE SCALE GENOMIC DNA]</scope>
    <source>
        <strain evidence="5 6">NEAU-TCZ24</strain>
    </source>
</reference>
<comment type="caution">
    <text evidence="5">The sequence shown here is derived from an EMBL/GenBank/DDBJ whole genome shotgun (WGS) entry which is preliminary data.</text>
</comment>
<evidence type="ECO:0000313" key="5">
    <source>
        <dbReference type="EMBL" id="RHA43651.1"/>
    </source>
</evidence>
<keyword evidence="3" id="KW-0804">Transcription</keyword>
<evidence type="ECO:0000256" key="1">
    <source>
        <dbReference type="ARBA" id="ARBA00023015"/>
    </source>
</evidence>
<proteinExistence type="predicted"/>
<keyword evidence="1" id="KW-0805">Transcription regulation</keyword>